<gene>
    <name evidence="2" type="ORF">LLY24_15090</name>
</gene>
<dbReference type="InterPro" id="IPR006222">
    <property type="entry name" value="GCVT_N"/>
</dbReference>
<proteinExistence type="predicted"/>
<sequence length="322" mass="34275">MALPASLNASATLDHLAALDIKGPDAAKFLQGQTSAQVNLADGRFAPLTCFCTPKGRMLANALMMKVGDDHLRLALSRTLAEPLAQHLKKFAAFYKTELSIENGIALVGVMGSDVSAITSELALSALADWEQHNIDDERFAVALPGERLLLCLPSDDLAATTLGADVAAWQLADIEAGLAWLEGEQSDQFLPQMFNWEALGGVSFKKGCYTGQEVVARAHFRGQVKKRLARARLDRNEIPALGSSVTDANDKSVGDVVAAAKNTEGTVDLLAVMSTKAIEANEALALEGAAVTLLPLPYAIERRDPELIAAAIKERTAQVLS</sequence>
<dbReference type="Pfam" id="PF01571">
    <property type="entry name" value="GCV_T"/>
    <property type="match status" value="1"/>
</dbReference>
<organism evidence="2 3">
    <name type="scientific">Halomonas dongshanensis</name>
    <dbReference type="NCBI Taxonomy" id="2890835"/>
    <lineage>
        <taxon>Bacteria</taxon>
        <taxon>Pseudomonadati</taxon>
        <taxon>Pseudomonadota</taxon>
        <taxon>Gammaproteobacteria</taxon>
        <taxon>Oceanospirillales</taxon>
        <taxon>Halomonadaceae</taxon>
        <taxon>Halomonas</taxon>
    </lineage>
</organism>
<dbReference type="SUPFAM" id="SSF103025">
    <property type="entry name" value="Folate-binding domain"/>
    <property type="match status" value="1"/>
</dbReference>
<dbReference type="Proteomes" id="UP001165542">
    <property type="component" value="Unassembled WGS sequence"/>
</dbReference>
<dbReference type="InterPro" id="IPR029043">
    <property type="entry name" value="GcvT/YgfZ_C"/>
</dbReference>
<comment type="caution">
    <text evidence="2">The sequence shown here is derived from an EMBL/GenBank/DDBJ whole genome shotgun (WGS) entry which is preliminary data.</text>
</comment>
<keyword evidence="3" id="KW-1185">Reference proteome</keyword>
<dbReference type="InterPro" id="IPR045179">
    <property type="entry name" value="YgfZ/GcvT"/>
</dbReference>
<name>A0ABT2EGL8_9GAMM</name>
<dbReference type="Gene3D" id="3.30.70.1630">
    <property type="match status" value="1"/>
</dbReference>
<dbReference type="NCBIfam" id="TIGR03317">
    <property type="entry name" value="ygfZ_signature"/>
    <property type="match status" value="1"/>
</dbReference>
<feature type="domain" description="GCVT N-terminal" evidence="1">
    <location>
        <begin position="14"/>
        <end position="123"/>
    </location>
</feature>
<dbReference type="PANTHER" id="PTHR22602">
    <property type="entry name" value="TRANSFERASE CAF17, MITOCHONDRIAL-RELATED"/>
    <property type="match status" value="1"/>
</dbReference>
<dbReference type="PANTHER" id="PTHR22602:SF0">
    <property type="entry name" value="TRANSFERASE CAF17, MITOCHONDRIAL-RELATED"/>
    <property type="match status" value="1"/>
</dbReference>
<evidence type="ECO:0000313" key="3">
    <source>
        <dbReference type="Proteomes" id="UP001165542"/>
    </source>
</evidence>
<protein>
    <submittedName>
        <fullName evidence="2">Folate-binding protein</fullName>
    </submittedName>
</protein>
<dbReference type="Gene3D" id="2.40.30.160">
    <property type="match status" value="1"/>
</dbReference>
<dbReference type="EMBL" id="JAJISC010000007">
    <property type="protein sequence ID" value="MCS2610644.1"/>
    <property type="molecule type" value="Genomic_DNA"/>
</dbReference>
<accession>A0ABT2EGL8</accession>
<dbReference type="RefSeq" id="WP_259037132.1">
    <property type="nucleotide sequence ID" value="NZ_JAJISC010000007.1"/>
</dbReference>
<dbReference type="Gene3D" id="3.30.70.1400">
    <property type="entry name" value="Aminomethyltransferase beta-barrel domains"/>
    <property type="match status" value="1"/>
</dbReference>
<dbReference type="SUPFAM" id="SSF101790">
    <property type="entry name" value="Aminomethyltransferase beta-barrel domain"/>
    <property type="match status" value="1"/>
</dbReference>
<evidence type="ECO:0000259" key="1">
    <source>
        <dbReference type="Pfam" id="PF01571"/>
    </source>
</evidence>
<evidence type="ECO:0000313" key="2">
    <source>
        <dbReference type="EMBL" id="MCS2610644.1"/>
    </source>
</evidence>
<reference evidence="2" key="1">
    <citation type="submission" date="2021-11" db="EMBL/GenBank/DDBJ databases">
        <title>Halomonas sp., isolated from a coastal aquaculture zone in Dongshan Bay.</title>
        <authorList>
            <person name="Lin W."/>
        </authorList>
    </citation>
    <scope>NUCLEOTIDE SEQUENCE</scope>
    <source>
        <strain evidence="2">Yzlin-01</strain>
    </source>
</reference>
<dbReference type="InterPro" id="IPR017703">
    <property type="entry name" value="YgfZ/GCV_T_CS"/>
</dbReference>